<keyword evidence="2 7" id="KW-0813">Transport</keyword>
<sequence length="295" mass="31501">MSAISALTRPKRLRAPRVAGVSGRRPAGIGGWAVLLILALFAVGPLIIFVFAAFKTQAELVDNPFGPPAKLLWSNFADAWSQAHMGRGLANSAILVTGTVVGTLIIAGLAAYAMARLDLPGGGSVILYLLVSSALPMQMFLVPLFYIWTQTGLYDTKLGLIIIYCATLSPFGTLLLRAFLLTLPRELEEAARIDGAGELRIAARVILPNALPGILTVALITALAAYNEFLFAVTFLQSDAQMPVSTSFFAFQQSYVQNDVLIAAAGLIMLLPMLALFLVLQRRFVEGMANTGMAA</sequence>
<evidence type="ECO:0000313" key="9">
    <source>
        <dbReference type="EMBL" id="BCB77993.1"/>
    </source>
</evidence>
<comment type="subcellular location">
    <subcellularLocation>
        <location evidence="1 7">Cell membrane</location>
        <topology evidence="1 7">Multi-pass membrane protein</topology>
    </subcellularLocation>
</comment>
<keyword evidence="6 7" id="KW-0472">Membrane</keyword>
<evidence type="ECO:0000259" key="8">
    <source>
        <dbReference type="PROSITE" id="PS50928"/>
    </source>
</evidence>
<dbReference type="Gene3D" id="1.10.3720.10">
    <property type="entry name" value="MetI-like"/>
    <property type="match status" value="1"/>
</dbReference>
<dbReference type="SUPFAM" id="SSF161098">
    <property type="entry name" value="MetI-like"/>
    <property type="match status" value="1"/>
</dbReference>
<evidence type="ECO:0000256" key="4">
    <source>
        <dbReference type="ARBA" id="ARBA00022692"/>
    </source>
</evidence>
<evidence type="ECO:0000256" key="7">
    <source>
        <dbReference type="RuleBase" id="RU363032"/>
    </source>
</evidence>
<dbReference type="PROSITE" id="PS50928">
    <property type="entry name" value="ABC_TM1"/>
    <property type="match status" value="1"/>
</dbReference>
<dbReference type="PANTHER" id="PTHR43744:SF8">
    <property type="entry name" value="SN-GLYCEROL-3-PHOSPHATE TRANSPORT SYSTEM PERMEASE PROTEIN UGPE"/>
    <property type="match status" value="1"/>
</dbReference>
<gene>
    <name evidence="9" type="primary">yurM</name>
    <name evidence="9" type="ORF">Pflav_044030</name>
</gene>
<dbReference type="AlphaFoldDB" id="A0A6F8XW04"/>
<feature type="transmembrane region" description="Helical" evidence="7">
    <location>
        <begin position="93"/>
        <end position="113"/>
    </location>
</feature>
<feature type="transmembrane region" description="Helical" evidence="7">
    <location>
        <begin position="260"/>
        <end position="280"/>
    </location>
</feature>
<feature type="transmembrane region" description="Helical" evidence="7">
    <location>
        <begin position="201"/>
        <end position="226"/>
    </location>
</feature>
<organism evidence="9 10">
    <name type="scientific">Phytohabitans flavus</name>
    <dbReference type="NCBI Taxonomy" id="1076124"/>
    <lineage>
        <taxon>Bacteria</taxon>
        <taxon>Bacillati</taxon>
        <taxon>Actinomycetota</taxon>
        <taxon>Actinomycetes</taxon>
        <taxon>Micromonosporales</taxon>
        <taxon>Micromonosporaceae</taxon>
    </lineage>
</organism>
<dbReference type="PANTHER" id="PTHR43744">
    <property type="entry name" value="ABC TRANSPORTER PERMEASE PROTEIN MG189-RELATED-RELATED"/>
    <property type="match status" value="1"/>
</dbReference>
<evidence type="ECO:0000256" key="2">
    <source>
        <dbReference type="ARBA" id="ARBA00022448"/>
    </source>
</evidence>
<dbReference type="Pfam" id="PF00528">
    <property type="entry name" value="BPD_transp_1"/>
    <property type="match status" value="1"/>
</dbReference>
<keyword evidence="10" id="KW-1185">Reference proteome</keyword>
<evidence type="ECO:0000256" key="3">
    <source>
        <dbReference type="ARBA" id="ARBA00022475"/>
    </source>
</evidence>
<accession>A0A6F8XW04</accession>
<feature type="transmembrane region" description="Helical" evidence="7">
    <location>
        <begin position="160"/>
        <end position="180"/>
    </location>
</feature>
<dbReference type="CDD" id="cd06261">
    <property type="entry name" value="TM_PBP2"/>
    <property type="match status" value="1"/>
</dbReference>
<dbReference type="GO" id="GO:0005886">
    <property type="term" value="C:plasma membrane"/>
    <property type="evidence" value="ECO:0007669"/>
    <property type="project" value="UniProtKB-SubCell"/>
</dbReference>
<evidence type="ECO:0000313" key="10">
    <source>
        <dbReference type="Proteomes" id="UP000502508"/>
    </source>
</evidence>
<reference evidence="9 10" key="2">
    <citation type="submission" date="2020-03" db="EMBL/GenBank/DDBJ databases">
        <authorList>
            <person name="Ichikawa N."/>
            <person name="Kimura A."/>
            <person name="Kitahashi Y."/>
            <person name="Uohara A."/>
        </authorList>
    </citation>
    <scope>NUCLEOTIDE SEQUENCE [LARGE SCALE GENOMIC DNA]</scope>
    <source>
        <strain evidence="9 10">NBRC 107702</strain>
    </source>
</reference>
<feature type="domain" description="ABC transmembrane type-1" evidence="8">
    <location>
        <begin position="89"/>
        <end position="280"/>
    </location>
</feature>
<evidence type="ECO:0000256" key="5">
    <source>
        <dbReference type="ARBA" id="ARBA00022989"/>
    </source>
</evidence>
<feature type="transmembrane region" description="Helical" evidence="7">
    <location>
        <begin position="32"/>
        <end position="54"/>
    </location>
</feature>
<dbReference type="GO" id="GO:0055085">
    <property type="term" value="P:transmembrane transport"/>
    <property type="evidence" value="ECO:0007669"/>
    <property type="project" value="InterPro"/>
</dbReference>
<name>A0A6F8XW04_9ACTN</name>
<evidence type="ECO:0000256" key="1">
    <source>
        <dbReference type="ARBA" id="ARBA00004651"/>
    </source>
</evidence>
<dbReference type="InterPro" id="IPR035906">
    <property type="entry name" value="MetI-like_sf"/>
</dbReference>
<reference evidence="9 10" key="1">
    <citation type="submission" date="2020-03" db="EMBL/GenBank/DDBJ databases">
        <title>Whole genome shotgun sequence of Phytohabitans flavus NBRC 107702.</title>
        <authorList>
            <person name="Komaki H."/>
            <person name="Tamura T."/>
        </authorList>
    </citation>
    <scope>NUCLEOTIDE SEQUENCE [LARGE SCALE GENOMIC DNA]</scope>
    <source>
        <strain evidence="9 10">NBRC 107702</strain>
    </source>
</reference>
<dbReference type="InterPro" id="IPR000515">
    <property type="entry name" value="MetI-like"/>
</dbReference>
<evidence type="ECO:0000256" key="6">
    <source>
        <dbReference type="ARBA" id="ARBA00023136"/>
    </source>
</evidence>
<proteinExistence type="inferred from homology"/>
<dbReference type="EMBL" id="AP022870">
    <property type="protein sequence ID" value="BCB77993.1"/>
    <property type="molecule type" value="Genomic_DNA"/>
</dbReference>
<keyword evidence="4 7" id="KW-0812">Transmembrane</keyword>
<keyword evidence="5 7" id="KW-1133">Transmembrane helix</keyword>
<protein>
    <submittedName>
        <fullName evidence="9">Sugar ABC transporter permease</fullName>
    </submittedName>
</protein>
<dbReference type="KEGG" id="pfla:Pflav_044030"/>
<keyword evidence="3" id="KW-1003">Cell membrane</keyword>
<comment type="similarity">
    <text evidence="7">Belongs to the binding-protein-dependent transport system permease family.</text>
</comment>
<dbReference type="Proteomes" id="UP000502508">
    <property type="component" value="Chromosome"/>
</dbReference>
<feature type="transmembrane region" description="Helical" evidence="7">
    <location>
        <begin position="125"/>
        <end position="148"/>
    </location>
</feature>